<keyword evidence="3" id="KW-1185">Reference proteome</keyword>
<dbReference type="InParanoid" id="A0A3G9J4U7"/>
<feature type="domain" description="SprT-like" evidence="1">
    <location>
        <begin position="40"/>
        <end position="121"/>
    </location>
</feature>
<organism evidence="2 3">
    <name type="scientific">Intestinibaculum porci</name>
    <dbReference type="NCBI Taxonomy" id="2487118"/>
    <lineage>
        <taxon>Bacteria</taxon>
        <taxon>Bacillati</taxon>
        <taxon>Bacillota</taxon>
        <taxon>Erysipelotrichia</taxon>
        <taxon>Erysipelotrichales</taxon>
        <taxon>Erysipelotrichaceae</taxon>
        <taxon>Intestinibaculum</taxon>
    </lineage>
</organism>
<accession>A0A3G9J4U7</accession>
<dbReference type="OrthoDB" id="3191942at2"/>
<protein>
    <recommendedName>
        <fullName evidence="1">SprT-like domain-containing protein</fullName>
    </recommendedName>
</protein>
<sequence>MEHTNNFDHISDKYIDELKYYVKEADQICDELKMPVMKDITWYTYRKRSEYGCCHRIDDKKANITINTVYFKYHDQRTKEYLLSTIIHELIHTIKGCNNHGDQFMKYVNLVNDHYKNLHLAKKNGSKILQKDAKYIFKCQNCGQLFYYDRKCQFVIDVLENNGDNVHICSDAARYGQPWGLVLVERFR</sequence>
<name>A0A3G9J4U7_9FIRM</name>
<dbReference type="Proteomes" id="UP000268059">
    <property type="component" value="Chromosome"/>
</dbReference>
<dbReference type="EMBL" id="AP019309">
    <property type="protein sequence ID" value="BBH26197.1"/>
    <property type="molecule type" value="Genomic_DNA"/>
</dbReference>
<dbReference type="InterPro" id="IPR006640">
    <property type="entry name" value="SprT-like_domain"/>
</dbReference>
<dbReference type="KEGG" id="ebm:SG0102_11310"/>
<dbReference type="Gene3D" id="3.30.2010.10">
    <property type="entry name" value="Metalloproteases ('zincins'), catalytic domain"/>
    <property type="match status" value="1"/>
</dbReference>
<gene>
    <name evidence="2" type="ORF">SG0102_11310</name>
</gene>
<dbReference type="Pfam" id="PF10263">
    <property type="entry name" value="SprT-like"/>
    <property type="match status" value="1"/>
</dbReference>
<dbReference type="GO" id="GO:0006950">
    <property type="term" value="P:response to stress"/>
    <property type="evidence" value="ECO:0007669"/>
    <property type="project" value="UniProtKB-ARBA"/>
</dbReference>
<evidence type="ECO:0000313" key="2">
    <source>
        <dbReference type="EMBL" id="BBH26197.1"/>
    </source>
</evidence>
<evidence type="ECO:0000313" key="3">
    <source>
        <dbReference type="Proteomes" id="UP000268059"/>
    </source>
</evidence>
<dbReference type="AlphaFoldDB" id="A0A3G9J4U7"/>
<proteinExistence type="predicted"/>
<reference evidence="2 3" key="1">
    <citation type="submission" date="2018-11" db="EMBL/GenBank/DDBJ databases">
        <title>Novel Erysipelotrichaceae bacterium isolated from small intestine of a swine.</title>
        <authorList>
            <person name="Kim J.S."/>
            <person name="Choe H."/>
            <person name="Lee Y.R."/>
            <person name="Kim K.M."/>
            <person name="Park D.S."/>
        </authorList>
    </citation>
    <scope>NUCLEOTIDE SEQUENCE [LARGE SCALE GENOMIC DNA]</scope>
    <source>
        <strain evidence="2 3">SG0102</strain>
    </source>
</reference>
<dbReference type="RefSeq" id="WP_157982984.1">
    <property type="nucleotide sequence ID" value="NZ_AP019309.1"/>
</dbReference>
<evidence type="ECO:0000259" key="1">
    <source>
        <dbReference type="Pfam" id="PF10263"/>
    </source>
</evidence>